<evidence type="ECO:0000256" key="1">
    <source>
        <dbReference type="SAM" id="SignalP"/>
    </source>
</evidence>
<dbReference type="AlphaFoldDB" id="A0AAV4NF61"/>
<organism evidence="2 3">
    <name type="scientific">Caerostris extrusa</name>
    <name type="common">Bark spider</name>
    <name type="synonym">Caerostris bankana</name>
    <dbReference type="NCBI Taxonomy" id="172846"/>
    <lineage>
        <taxon>Eukaryota</taxon>
        <taxon>Metazoa</taxon>
        <taxon>Ecdysozoa</taxon>
        <taxon>Arthropoda</taxon>
        <taxon>Chelicerata</taxon>
        <taxon>Arachnida</taxon>
        <taxon>Araneae</taxon>
        <taxon>Araneomorphae</taxon>
        <taxon>Entelegynae</taxon>
        <taxon>Araneoidea</taxon>
        <taxon>Araneidae</taxon>
        <taxon>Caerostris</taxon>
    </lineage>
</organism>
<protein>
    <recommendedName>
        <fullName evidence="4">Secreted protein</fullName>
    </recommendedName>
</protein>
<proteinExistence type="predicted"/>
<sequence length="85" mass="10003">MATFRNWLLVIIASIACRNEKMTPVFELATCHHCIHCLQKRKMTTVFELATGHHCSHRLHKRENGDCFQIRYRPSLQPLPTETRK</sequence>
<evidence type="ECO:0000313" key="3">
    <source>
        <dbReference type="Proteomes" id="UP001054945"/>
    </source>
</evidence>
<feature type="chain" id="PRO_5043898812" description="Secreted protein" evidence="1">
    <location>
        <begin position="18"/>
        <end position="85"/>
    </location>
</feature>
<gene>
    <name evidence="2" type="ORF">CEXT_677591</name>
</gene>
<dbReference type="EMBL" id="BPLR01020863">
    <property type="protein sequence ID" value="GIX83371.1"/>
    <property type="molecule type" value="Genomic_DNA"/>
</dbReference>
<feature type="signal peptide" evidence="1">
    <location>
        <begin position="1"/>
        <end position="17"/>
    </location>
</feature>
<dbReference type="PROSITE" id="PS51257">
    <property type="entry name" value="PROKAR_LIPOPROTEIN"/>
    <property type="match status" value="1"/>
</dbReference>
<comment type="caution">
    <text evidence="2">The sequence shown here is derived from an EMBL/GenBank/DDBJ whole genome shotgun (WGS) entry which is preliminary data.</text>
</comment>
<dbReference type="Proteomes" id="UP001054945">
    <property type="component" value="Unassembled WGS sequence"/>
</dbReference>
<keyword evidence="3" id="KW-1185">Reference proteome</keyword>
<evidence type="ECO:0000313" key="2">
    <source>
        <dbReference type="EMBL" id="GIX83371.1"/>
    </source>
</evidence>
<name>A0AAV4NF61_CAEEX</name>
<keyword evidence="1" id="KW-0732">Signal</keyword>
<evidence type="ECO:0008006" key="4">
    <source>
        <dbReference type="Google" id="ProtNLM"/>
    </source>
</evidence>
<accession>A0AAV4NF61</accession>
<reference evidence="2 3" key="1">
    <citation type="submission" date="2021-06" db="EMBL/GenBank/DDBJ databases">
        <title>Caerostris extrusa draft genome.</title>
        <authorList>
            <person name="Kono N."/>
            <person name="Arakawa K."/>
        </authorList>
    </citation>
    <scope>NUCLEOTIDE SEQUENCE [LARGE SCALE GENOMIC DNA]</scope>
</reference>